<gene>
    <name evidence="2" type="ORF">GSLYS_00002965001</name>
</gene>
<evidence type="ECO:0000259" key="1">
    <source>
        <dbReference type="Pfam" id="PF12660"/>
    </source>
</evidence>
<dbReference type="InterPro" id="IPR036322">
    <property type="entry name" value="WD40_repeat_dom_sf"/>
</dbReference>
<name>A0AAV2H5B7_LYMST</name>
<accession>A0AAV2H5B7</accession>
<evidence type="ECO:0000313" key="2">
    <source>
        <dbReference type="EMBL" id="CAL1528795.1"/>
    </source>
</evidence>
<protein>
    <recommendedName>
        <fullName evidence="1">Transcription factor IIIC putative zinc-finger domain-containing protein</fullName>
    </recommendedName>
</protein>
<dbReference type="Pfam" id="PF12660">
    <property type="entry name" value="zf-TFIIIC"/>
    <property type="match status" value="1"/>
</dbReference>
<dbReference type="PANTHER" id="PTHR15496">
    <property type="entry name" value="GENERAL TRANSCRIPTION FACTOR 3C POLYPEPTIDE 4 FAMILY"/>
    <property type="match status" value="1"/>
</dbReference>
<dbReference type="Proteomes" id="UP001497497">
    <property type="component" value="Unassembled WGS sequence"/>
</dbReference>
<sequence length="692" mass="77346">MDSEILSILEDSSTVINSTKALSWSHDNRAILCCAQKVLIINVVCNENPTTKKEFFRTVIHETPNILNLGEFSYTKDVLVLKPSIANLDEAGRQRLMTDPSLCEDFIYPNAMLNTFKQAKLASLCSDSQCTKNVLAALTYGHRVILYTETSGEWRNATDLSPTIKHGLMAVSEIQTRPPFTIGRNITLDDYTKFMYGMSTVVIEWSSGIYLQDGTQLLLLFLGTRYGHIHIWAFNGTPGNISDSFVYKATSSFRSEVTSLQWLSRSPKMGVLAAGFTNGALTEYVINVSNDGNVTMVEGYGDLTEDNLTISDMAWGKISEKITILVACKPYSLHVYALEGNGMGFVRSYNMDTGMPLTSISLCGPYGFTGSRDGFMHILQCTYNKSAVTDKLTLEISKVTSSSFEQTHEYPWTFLGAAMSSPSRLCLIGKRLHYSAKLMDMTKKYVNEQKVVIFCPFKLTLSSIKEVINYPESYFSLQHTLIYLRLHIQESVKIDKGCSDILEIYMYLDSCDNVRALQIMRDILKVLSYWSDIYKGLGEKISSLMNTASEVNERLLIKYIESSLNPLPASPNDKDLQVIKAMVDWLSYKSTRSSKVSQASNIPMLCQQVKSPACSICSSEFHLCDELSVQCTKGHVMNLCSLSFLPCQDPSMRTCEACGHPAVSEQWLCGVLLVKQRVMCTLCGGFLRQISE</sequence>
<comment type="caution">
    <text evidence="2">The sequence shown here is derived from an EMBL/GenBank/DDBJ whole genome shotgun (WGS) entry which is preliminary data.</text>
</comment>
<dbReference type="GO" id="GO:0006384">
    <property type="term" value="P:transcription initiation at RNA polymerase III promoter"/>
    <property type="evidence" value="ECO:0007669"/>
    <property type="project" value="InterPro"/>
</dbReference>
<reference evidence="2 3" key="1">
    <citation type="submission" date="2024-04" db="EMBL/GenBank/DDBJ databases">
        <authorList>
            <consortium name="Genoscope - CEA"/>
            <person name="William W."/>
        </authorList>
    </citation>
    <scope>NUCLEOTIDE SEQUENCE [LARGE SCALE GENOMIC DNA]</scope>
</reference>
<dbReference type="GO" id="GO:0000127">
    <property type="term" value="C:transcription factor TFIIIC complex"/>
    <property type="evidence" value="ECO:0007669"/>
    <property type="project" value="InterPro"/>
</dbReference>
<feature type="domain" description="Transcription factor IIIC putative zinc-finger" evidence="1">
    <location>
        <begin position="611"/>
        <end position="667"/>
    </location>
</feature>
<dbReference type="PANTHER" id="PTHR15496:SF2">
    <property type="entry name" value="GENERAL TRANSCRIPTION FACTOR 3C POLYPEPTIDE 4"/>
    <property type="match status" value="1"/>
</dbReference>
<keyword evidence="3" id="KW-1185">Reference proteome</keyword>
<dbReference type="InterPro" id="IPR044230">
    <property type="entry name" value="GTF3C4"/>
</dbReference>
<dbReference type="EMBL" id="CAXITT010000038">
    <property type="protein sequence ID" value="CAL1528795.1"/>
    <property type="molecule type" value="Genomic_DNA"/>
</dbReference>
<dbReference type="AlphaFoldDB" id="A0AAV2H5B7"/>
<dbReference type="GO" id="GO:0004402">
    <property type="term" value="F:histone acetyltransferase activity"/>
    <property type="evidence" value="ECO:0007669"/>
    <property type="project" value="InterPro"/>
</dbReference>
<organism evidence="2 3">
    <name type="scientific">Lymnaea stagnalis</name>
    <name type="common">Great pond snail</name>
    <name type="synonym">Helix stagnalis</name>
    <dbReference type="NCBI Taxonomy" id="6523"/>
    <lineage>
        <taxon>Eukaryota</taxon>
        <taxon>Metazoa</taxon>
        <taxon>Spiralia</taxon>
        <taxon>Lophotrochozoa</taxon>
        <taxon>Mollusca</taxon>
        <taxon>Gastropoda</taxon>
        <taxon>Heterobranchia</taxon>
        <taxon>Euthyneura</taxon>
        <taxon>Panpulmonata</taxon>
        <taxon>Hygrophila</taxon>
        <taxon>Lymnaeoidea</taxon>
        <taxon>Lymnaeidae</taxon>
        <taxon>Lymnaea</taxon>
    </lineage>
</organism>
<proteinExistence type="predicted"/>
<evidence type="ECO:0000313" key="3">
    <source>
        <dbReference type="Proteomes" id="UP001497497"/>
    </source>
</evidence>
<dbReference type="InterPro" id="IPR024764">
    <property type="entry name" value="TFIIIC_Znf"/>
</dbReference>
<dbReference type="SUPFAM" id="SSF50978">
    <property type="entry name" value="WD40 repeat-like"/>
    <property type="match status" value="1"/>
</dbReference>